<dbReference type="Gene3D" id="1.20.1050.10">
    <property type="match status" value="1"/>
</dbReference>
<dbReference type="SFLD" id="SFLDG01203">
    <property type="entry name" value="Prostaglandin_E_synthase_like1"/>
    <property type="match status" value="1"/>
</dbReference>
<dbReference type="GO" id="GO:0016740">
    <property type="term" value="F:transferase activity"/>
    <property type="evidence" value="ECO:0007669"/>
    <property type="project" value="UniProtKB-KW"/>
</dbReference>
<evidence type="ECO:0000313" key="3">
    <source>
        <dbReference type="Proteomes" id="UP000051952"/>
    </source>
</evidence>
<dbReference type="Pfam" id="PF00462">
    <property type="entry name" value="Glutaredoxin"/>
    <property type="match status" value="1"/>
</dbReference>
<dbReference type="AlphaFoldDB" id="A0A0S4IXT4"/>
<dbReference type="EMBL" id="CYKH01000613">
    <property type="protein sequence ID" value="CUG06776.1"/>
    <property type="molecule type" value="Genomic_DNA"/>
</dbReference>
<dbReference type="InterPro" id="IPR011767">
    <property type="entry name" value="GLR_AS"/>
</dbReference>
<dbReference type="SUPFAM" id="SSF52833">
    <property type="entry name" value="Thioredoxin-like"/>
    <property type="match status" value="1"/>
</dbReference>
<name>A0A0S4IXT4_BODSA</name>
<dbReference type="PANTHER" id="PTHR12782">
    <property type="entry name" value="MICROSOMAL PROSTAGLANDIN E SYNTHASE-2"/>
    <property type="match status" value="1"/>
</dbReference>
<dbReference type="SFLD" id="SFLDS00019">
    <property type="entry name" value="Glutathione_Transferase_(cytos"/>
    <property type="match status" value="1"/>
</dbReference>
<reference evidence="3" key="1">
    <citation type="submission" date="2015-09" db="EMBL/GenBank/DDBJ databases">
        <authorList>
            <consortium name="Pathogen Informatics"/>
        </authorList>
    </citation>
    <scope>NUCLEOTIDE SEQUENCE [LARGE SCALE GENOMIC DNA]</scope>
    <source>
        <strain evidence="3">Lake Konstanz</strain>
    </source>
</reference>
<dbReference type="Gene3D" id="3.40.30.10">
    <property type="entry name" value="Glutaredoxin"/>
    <property type="match status" value="1"/>
</dbReference>
<protein>
    <submittedName>
        <fullName evidence="2">Glutathione S-transferase, putative</fullName>
    </submittedName>
</protein>
<dbReference type="SFLD" id="SFLDG01182">
    <property type="entry name" value="Prostaglandin_E_synthase_like"/>
    <property type="match status" value="1"/>
</dbReference>
<dbReference type="PANTHER" id="PTHR12782:SF9">
    <property type="entry name" value="PROSTAGLANDIN E SYNTHASE 2"/>
    <property type="match status" value="1"/>
</dbReference>
<evidence type="ECO:0000313" key="2">
    <source>
        <dbReference type="EMBL" id="CUG06776.1"/>
    </source>
</evidence>
<dbReference type="Proteomes" id="UP000051952">
    <property type="component" value="Unassembled WGS sequence"/>
</dbReference>
<sequence>MGFFSKGRLGRKLVGAAGVTAIGGGGFAYVVYQRRLKENKSCPAETFNAAQNQEQLQHAFKNLLAKDTTQRPDIQLYRYTTCPFCGTVKALLDIYHVEHNCVEVEPMFKGEIKAMSYKKVPQLRFNAKGSDDKNGTMLVDSDIIVDTLAPLLGVGDQLKDENIKQWRAWARNQLVRFLVLDINYSLVEAWKAYNYIDSFDTIPWANKVFLKVMGAPVMYMVAQKFTRPKLVRSGDLKEGEDVRVRLHQEVTKYVNEALVDPKTKKSRTFHGGVKPDLADIDAYGVLQSIRGHRVYDEIIGATQIKPWLDAMDKAAGRAPYVVGNASS</sequence>
<dbReference type="PROSITE" id="PS51354">
    <property type="entry name" value="GLUTAREDOXIN_2"/>
    <property type="match status" value="1"/>
</dbReference>
<feature type="domain" description="Glutaredoxin" evidence="1">
    <location>
        <begin position="75"/>
        <end position="126"/>
    </location>
</feature>
<dbReference type="GO" id="GO:0005739">
    <property type="term" value="C:mitochondrion"/>
    <property type="evidence" value="ECO:0007669"/>
    <property type="project" value="TreeGrafter"/>
</dbReference>
<evidence type="ECO:0000259" key="1">
    <source>
        <dbReference type="Pfam" id="PF00462"/>
    </source>
</evidence>
<keyword evidence="2" id="KW-0808">Transferase</keyword>
<keyword evidence="3" id="KW-1185">Reference proteome</keyword>
<dbReference type="InterPro" id="IPR034334">
    <property type="entry name" value="PGES2"/>
</dbReference>
<accession>A0A0S4IXT4</accession>
<dbReference type="InterPro" id="IPR036282">
    <property type="entry name" value="Glutathione-S-Trfase_C_sf"/>
</dbReference>
<dbReference type="SUPFAM" id="SSF47616">
    <property type="entry name" value="GST C-terminal domain-like"/>
    <property type="match status" value="1"/>
</dbReference>
<organism evidence="2 3">
    <name type="scientific">Bodo saltans</name>
    <name type="common">Flagellated protozoan</name>
    <dbReference type="NCBI Taxonomy" id="75058"/>
    <lineage>
        <taxon>Eukaryota</taxon>
        <taxon>Discoba</taxon>
        <taxon>Euglenozoa</taxon>
        <taxon>Kinetoplastea</taxon>
        <taxon>Metakinetoplastina</taxon>
        <taxon>Eubodonida</taxon>
        <taxon>Bodonidae</taxon>
        <taxon>Bodo</taxon>
    </lineage>
</organism>
<dbReference type="VEuPathDB" id="TriTrypDB:BSAL_73410"/>
<dbReference type="GO" id="GO:0050220">
    <property type="term" value="F:prostaglandin-E synthase activity"/>
    <property type="evidence" value="ECO:0007669"/>
    <property type="project" value="InterPro"/>
</dbReference>
<proteinExistence type="predicted"/>
<dbReference type="InterPro" id="IPR036249">
    <property type="entry name" value="Thioredoxin-like_sf"/>
</dbReference>
<dbReference type="OMA" id="DYCLTEG"/>
<dbReference type="OrthoDB" id="423541at2759"/>
<dbReference type="InterPro" id="IPR040079">
    <property type="entry name" value="Glutathione_S-Trfase"/>
</dbReference>
<gene>
    <name evidence="2" type="ORF">BSAL_73410</name>
</gene>
<dbReference type="InterPro" id="IPR002109">
    <property type="entry name" value="Glutaredoxin"/>
</dbReference>
<dbReference type="PROSITE" id="PS00195">
    <property type="entry name" value="GLUTAREDOXIN_1"/>
    <property type="match status" value="1"/>
</dbReference>